<dbReference type="Proteomes" id="UP000494115">
    <property type="component" value="Unassembled WGS sequence"/>
</dbReference>
<keyword evidence="1" id="KW-0472">Membrane</keyword>
<evidence type="ECO:0000313" key="2">
    <source>
        <dbReference type="EMBL" id="CAB3788588.1"/>
    </source>
</evidence>
<dbReference type="Pfam" id="PF11174">
    <property type="entry name" value="DUF2970"/>
    <property type="match status" value="1"/>
</dbReference>
<accession>A0A6S7CUS7</accession>
<evidence type="ECO:0008006" key="4">
    <source>
        <dbReference type="Google" id="ProtNLM"/>
    </source>
</evidence>
<dbReference type="EMBL" id="CADIKM010000010">
    <property type="protein sequence ID" value="CAB3788588.1"/>
    <property type="molecule type" value="Genomic_DNA"/>
</dbReference>
<protein>
    <recommendedName>
        <fullName evidence="4">DUF2970 domain-containing protein</fullName>
    </recommendedName>
</protein>
<dbReference type="AlphaFoldDB" id="A0A6S7CUS7"/>
<keyword evidence="1" id="KW-0812">Transmembrane</keyword>
<reference evidence="2 3" key="1">
    <citation type="submission" date="2020-04" db="EMBL/GenBank/DDBJ databases">
        <authorList>
            <person name="De Canck E."/>
        </authorList>
    </citation>
    <scope>NUCLEOTIDE SEQUENCE [LARGE SCALE GENOMIC DNA]</scope>
    <source>
        <strain evidence="2 3">LMG 28138</strain>
    </source>
</reference>
<feature type="transmembrane region" description="Helical" evidence="1">
    <location>
        <begin position="52"/>
        <end position="76"/>
    </location>
</feature>
<gene>
    <name evidence="2" type="ORF">LMG28138_02639</name>
</gene>
<proteinExistence type="predicted"/>
<organism evidence="2 3">
    <name type="scientific">Pararobbsia alpina</name>
    <dbReference type="NCBI Taxonomy" id="621374"/>
    <lineage>
        <taxon>Bacteria</taxon>
        <taxon>Pseudomonadati</taxon>
        <taxon>Pseudomonadota</taxon>
        <taxon>Betaproteobacteria</taxon>
        <taxon>Burkholderiales</taxon>
        <taxon>Burkholderiaceae</taxon>
        <taxon>Pararobbsia</taxon>
    </lineage>
</organism>
<sequence>MNAAGGPDDEADKAATNRPIRFGESFKAVFWSFFGVRKRSDLERDAARLNPIHVVIAAFLLMAVFIGLLITVVHFVTAK</sequence>
<dbReference type="InterPro" id="IPR021344">
    <property type="entry name" value="DUF2970"/>
</dbReference>
<evidence type="ECO:0000256" key="1">
    <source>
        <dbReference type="SAM" id="Phobius"/>
    </source>
</evidence>
<keyword evidence="3" id="KW-1185">Reference proteome</keyword>
<evidence type="ECO:0000313" key="3">
    <source>
        <dbReference type="Proteomes" id="UP000494115"/>
    </source>
</evidence>
<keyword evidence="1" id="KW-1133">Transmembrane helix</keyword>
<name>A0A6S7CUS7_9BURK</name>